<proteinExistence type="predicted"/>
<dbReference type="SUPFAM" id="SSF81296">
    <property type="entry name" value="E set domains"/>
    <property type="match status" value="1"/>
</dbReference>
<keyword evidence="3" id="KW-1185">Reference proteome</keyword>
<evidence type="ECO:0000313" key="2">
    <source>
        <dbReference type="EMBL" id="MFC3762369.1"/>
    </source>
</evidence>
<comment type="caution">
    <text evidence="2">The sequence shown here is derived from an EMBL/GenBank/DDBJ whole genome shotgun (WGS) entry which is preliminary data.</text>
</comment>
<reference evidence="3" key="1">
    <citation type="journal article" date="2019" name="Int. J. Syst. Evol. Microbiol.">
        <title>The Global Catalogue of Microorganisms (GCM) 10K type strain sequencing project: providing services to taxonomists for standard genome sequencing and annotation.</title>
        <authorList>
            <consortium name="The Broad Institute Genomics Platform"/>
            <consortium name="The Broad Institute Genome Sequencing Center for Infectious Disease"/>
            <person name="Wu L."/>
            <person name="Ma J."/>
        </authorList>
    </citation>
    <scope>NUCLEOTIDE SEQUENCE [LARGE SCALE GENOMIC DNA]</scope>
    <source>
        <strain evidence="3">CGMCC 4.7241</strain>
    </source>
</reference>
<organism evidence="2 3">
    <name type="scientific">Tenggerimyces flavus</name>
    <dbReference type="NCBI Taxonomy" id="1708749"/>
    <lineage>
        <taxon>Bacteria</taxon>
        <taxon>Bacillati</taxon>
        <taxon>Actinomycetota</taxon>
        <taxon>Actinomycetes</taxon>
        <taxon>Propionibacteriales</taxon>
        <taxon>Nocardioidaceae</taxon>
        <taxon>Tenggerimyces</taxon>
    </lineage>
</organism>
<dbReference type="InterPro" id="IPR014756">
    <property type="entry name" value="Ig_E-set"/>
</dbReference>
<dbReference type="RefSeq" id="WP_307782652.1">
    <property type="nucleotide sequence ID" value="NZ_JAFBCM010000001.1"/>
</dbReference>
<evidence type="ECO:0000256" key="1">
    <source>
        <dbReference type="SAM" id="MobiDB-lite"/>
    </source>
</evidence>
<dbReference type="Proteomes" id="UP001595699">
    <property type="component" value="Unassembled WGS sequence"/>
</dbReference>
<sequence length="139" mass="15392">MAVDVDVARFADFKAYWSTRGWAEQAPIKTSSRIDVSKPFARVQAGDVAVAGVAWSRQRGITKVEVRVDVGAWQTAELAAEDSIDTWRQWLWSWEDAAGGQQHAASPRNGRHQHSPTSRRVPPRPNGSSGWHSVAVMVE</sequence>
<protein>
    <submittedName>
        <fullName evidence="2">Uncharacterized protein</fullName>
    </submittedName>
</protein>
<gene>
    <name evidence="2" type="ORF">ACFOUW_16120</name>
</gene>
<name>A0ABV7YE89_9ACTN</name>
<dbReference type="EMBL" id="JBHRZH010000014">
    <property type="protein sequence ID" value="MFC3762369.1"/>
    <property type="molecule type" value="Genomic_DNA"/>
</dbReference>
<feature type="region of interest" description="Disordered" evidence="1">
    <location>
        <begin position="98"/>
        <end position="139"/>
    </location>
</feature>
<dbReference type="Gene3D" id="2.60.40.650">
    <property type="match status" value="1"/>
</dbReference>
<evidence type="ECO:0000313" key="3">
    <source>
        <dbReference type="Proteomes" id="UP001595699"/>
    </source>
</evidence>
<accession>A0ABV7YE89</accession>